<dbReference type="GO" id="GO:0043565">
    <property type="term" value="F:sequence-specific DNA binding"/>
    <property type="evidence" value="ECO:0007669"/>
    <property type="project" value="InterPro"/>
</dbReference>
<reference evidence="5" key="1">
    <citation type="submission" date="2020-10" db="EMBL/GenBank/DDBJ databases">
        <authorList>
            <person name="Gilroy R."/>
        </authorList>
    </citation>
    <scope>NUCLEOTIDE SEQUENCE</scope>
    <source>
        <strain evidence="5">ChiSjej5B23-6657</strain>
    </source>
</reference>
<evidence type="ECO:0000313" key="5">
    <source>
        <dbReference type="EMBL" id="HIR70671.1"/>
    </source>
</evidence>
<dbReference type="InterPro" id="IPR011051">
    <property type="entry name" value="RmlC_Cupin_sf"/>
</dbReference>
<comment type="caution">
    <text evidence="5">The sequence shown here is derived from an EMBL/GenBank/DDBJ whole genome shotgun (WGS) entry which is preliminary data.</text>
</comment>
<evidence type="ECO:0000313" key="6">
    <source>
        <dbReference type="Proteomes" id="UP000823912"/>
    </source>
</evidence>
<dbReference type="InterPro" id="IPR009057">
    <property type="entry name" value="Homeodomain-like_sf"/>
</dbReference>
<dbReference type="PRINTS" id="PR00032">
    <property type="entry name" value="HTHARAC"/>
</dbReference>
<sequence length="341" mass="40170">MQKIQQFYFNDIAEARQASSPYSVNYLTNRDAERDYFSPLSVATSFFVGDEYIFSNYMDNVCYSIHTPSTSSFYSETMMHKHNFFELIYIQRGSIGMKIEDNDFTYHTGDLCLLNRNTKHVETDIFDADICYLAIDPQFIIRWPQHILPLFRRGNTLERFFRDNLSEKAAYKKDYIIFSILAENDIAAILEELIQTFIQKRTGYQFDVFSSLSRFFAVLQDERLYNMTYVNLAQSQEALVAEQAKNMIYASHGCIRRYELADRLNYSGEYLSRIMKKHTGYTLKAYCHRIQMQEAARLLSSTRLPVTQIAYSLGYENRTQFYHNFKKEFHMTPAEYRAGGR</sequence>
<keyword evidence="2" id="KW-0238">DNA-binding</keyword>
<dbReference type="SUPFAM" id="SSF46689">
    <property type="entry name" value="Homeodomain-like"/>
    <property type="match status" value="1"/>
</dbReference>
<dbReference type="Gene3D" id="1.10.10.60">
    <property type="entry name" value="Homeodomain-like"/>
    <property type="match status" value="2"/>
</dbReference>
<gene>
    <name evidence="5" type="ORF">IAA55_05265</name>
</gene>
<protein>
    <submittedName>
        <fullName evidence="5">Helix-turn-helix domain-containing protein</fullName>
    </submittedName>
</protein>
<dbReference type="Pfam" id="PF02311">
    <property type="entry name" value="AraC_binding"/>
    <property type="match status" value="1"/>
</dbReference>
<dbReference type="SUPFAM" id="SSF51182">
    <property type="entry name" value="RmlC-like cupins"/>
    <property type="match status" value="1"/>
</dbReference>
<organism evidence="5 6">
    <name type="scientific">Candidatus Pullilachnospira gallistercoris</name>
    <dbReference type="NCBI Taxonomy" id="2840911"/>
    <lineage>
        <taxon>Bacteria</taxon>
        <taxon>Bacillati</taxon>
        <taxon>Bacillota</taxon>
        <taxon>Clostridia</taxon>
        <taxon>Lachnospirales</taxon>
        <taxon>Lachnospiraceae</taxon>
        <taxon>Lachnospiraceae incertae sedis</taxon>
        <taxon>Candidatus Pullilachnospira</taxon>
    </lineage>
</organism>
<dbReference type="InterPro" id="IPR003313">
    <property type="entry name" value="AraC-bd"/>
</dbReference>
<name>A0A9D1E9X3_9FIRM</name>
<accession>A0A9D1E9X3</accession>
<dbReference type="InterPro" id="IPR018060">
    <property type="entry name" value="HTH_AraC"/>
</dbReference>
<feature type="domain" description="HTH araC/xylS-type" evidence="4">
    <location>
        <begin position="259"/>
        <end position="339"/>
    </location>
</feature>
<dbReference type="SMART" id="SM00342">
    <property type="entry name" value="HTH_ARAC"/>
    <property type="match status" value="1"/>
</dbReference>
<evidence type="ECO:0000256" key="3">
    <source>
        <dbReference type="ARBA" id="ARBA00023163"/>
    </source>
</evidence>
<dbReference type="Proteomes" id="UP000823912">
    <property type="component" value="Unassembled WGS sequence"/>
</dbReference>
<dbReference type="AlphaFoldDB" id="A0A9D1E9X3"/>
<dbReference type="PANTHER" id="PTHR43280:SF2">
    <property type="entry name" value="HTH-TYPE TRANSCRIPTIONAL REGULATOR EXSA"/>
    <property type="match status" value="1"/>
</dbReference>
<evidence type="ECO:0000256" key="1">
    <source>
        <dbReference type="ARBA" id="ARBA00023015"/>
    </source>
</evidence>
<evidence type="ECO:0000256" key="2">
    <source>
        <dbReference type="ARBA" id="ARBA00023125"/>
    </source>
</evidence>
<dbReference type="GO" id="GO:0003700">
    <property type="term" value="F:DNA-binding transcription factor activity"/>
    <property type="evidence" value="ECO:0007669"/>
    <property type="project" value="InterPro"/>
</dbReference>
<dbReference type="Gene3D" id="2.60.120.10">
    <property type="entry name" value="Jelly Rolls"/>
    <property type="match status" value="1"/>
</dbReference>
<reference evidence="5" key="2">
    <citation type="journal article" date="2021" name="PeerJ">
        <title>Extensive microbial diversity within the chicken gut microbiome revealed by metagenomics and culture.</title>
        <authorList>
            <person name="Gilroy R."/>
            <person name="Ravi A."/>
            <person name="Getino M."/>
            <person name="Pursley I."/>
            <person name="Horton D.L."/>
            <person name="Alikhan N.F."/>
            <person name="Baker D."/>
            <person name="Gharbi K."/>
            <person name="Hall N."/>
            <person name="Watson M."/>
            <person name="Adriaenssens E.M."/>
            <person name="Foster-Nyarko E."/>
            <person name="Jarju S."/>
            <person name="Secka A."/>
            <person name="Antonio M."/>
            <person name="Oren A."/>
            <person name="Chaudhuri R.R."/>
            <person name="La Ragione R."/>
            <person name="Hildebrand F."/>
            <person name="Pallen M.J."/>
        </authorList>
    </citation>
    <scope>NUCLEOTIDE SEQUENCE</scope>
    <source>
        <strain evidence="5">ChiSjej5B23-6657</strain>
    </source>
</reference>
<evidence type="ECO:0000259" key="4">
    <source>
        <dbReference type="PROSITE" id="PS01124"/>
    </source>
</evidence>
<dbReference type="PANTHER" id="PTHR43280">
    <property type="entry name" value="ARAC-FAMILY TRANSCRIPTIONAL REGULATOR"/>
    <property type="match status" value="1"/>
</dbReference>
<dbReference type="Pfam" id="PF12833">
    <property type="entry name" value="HTH_18"/>
    <property type="match status" value="1"/>
</dbReference>
<dbReference type="EMBL" id="DVHM01000083">
    <property type="protein sequence ID" value="HIR70671.1"/>
    <property type="molecule type" value="Genomic_DNA"/>
</dbReference>
<dbReference type="InterPro" id="IPR014710">
    <property type="entry name" value="RmlC-like_jellyroll"/>
</dbReference>
<dbReference type="PROSITE" id="PS01124">
    <property type="entry name" value="HTH_ARAC_FAMILY_2"/>
    <property type="match status" value="1"/>
</dbReference>
<dbReference type="InterPro" id="IPR020449">
    <property type="entry name" value="Tscrpt_reg_AraC-type_HTH"/>
</dbReference>
<proteinExistence type="predicted"/>
<keyword evidence="3" id="KW-0804">Transcription</keyword>
<keyword evidence="1" id="KW-0805">Transcription regulation</keyword>